<dbReference type="GeneID" id="108624729"/>
<protein>
    <recommendedName>
        <fullName evidence="10">Fatty acyl-CoA reductase</fullName>
        <ecNumber evidence="10">1.2.1.84</ecNumber>
    </recommendedName>
</protein>
<evidence type="ECO:0000313" key="13">
    <source>
        <dbReference type="Proteomes" id="UP000694925"/>
    </source>
</evidence>
<dbReference type="InterPro" id="IPR013120">
    <property type="entry name" value="FAR_NAD-bd"/>
</dbReference>
<dbReference type="EC" id="1.2.1.84" evidence="10"/>
<keyword evidence="3 10" id="KW-0444">Lipid biosynthesis</keyword>
<proteinExistence type="inferred from homology"/>
<keyword evidence="10" id="KW-0560">Oxidoreductase</keyword>
<dbReference type="GO" id="GO:0080019">
    <property type="term" value="F:alcohol-forming very long-chain fatty acyl-CoA reductase activity"/>
    <property type="evidence" value="ECO:0007669"/>
    <property type="project" value="InterPro"/>
</dbReference>
<dbReference type="InterPro" id="IPR026055">
    <property type="entry name" value="FAR"/>
</dbReference>
<evidence type="ECO:0000259" key="11">
    <source>
        <dbReference type="Pfam" id="PF03015"/>
    </source>
</evidence>
<dbReference type="InterPro" id="IPR033640">
    <property type="entry name" value="FAR_C"/>
</dbReference>
<dbReference type="KEGG" id="ccal:108624729"/>
<keyword evidence="6" id="KW-1133">Transmembrane helix</keyword>
<evidence type="ECO:0000313" key="14">
    <source>
        <dbReference type="RefSeq" id="XP_017879692.1"/>
    </source>
</evidence>
<dbReference type="GO" id="GO:0035336">
    <property type="term" value="P:long-chain fatty-acyl-CoA metabolic process"/>
    <property type="evidence" value="ECO:0007669"/>
    <property type="project" value="TreeGrafter"/>
</dbReference>
<dbReference type="Pfam" id="PF03015">
    <property type="entry name" value="Sterile"/>
    <property type="match status" value="1"/>
</dbReference>
<dbReference type="FunFam" id="3.40.50.720:FF:000143">
    <property type="entry name" value="Fatty acyl-CoA reductase"/>
    <property type="match status" value="1"/>
</dbReference>
<comment type="subcellular location">
    <subcellularLocation>
        <location evidence="1">Membrane</location>
        <topology evidence="1">Multi-pass membrane protein</topology>
    </subcellularLocation>
</comment>
<dbReference type="Proteomes" id="UP000694925">
    <property type="component" value="Unplaced"/>
</dbReference>
<evidence type="ECO:0000256" key="2">
    <source>
        <dbReference type="ARBA" id="ARBA00005928"/>
    </source>
</evidence>
<dbReference type="GO" id="GO:0102965">
    <property type="term" value="F:alcohol-forming long-chain fatty acyl-CoA reductase activity"/>
    <property type="evidence" value="ECO:0007669"/>
    <property type="project" value="UniProtKB-EC"/>
</dbReference>
<accession>A0AAJ7IY09</accession>
<dbReference type="PANTHER" id="PTHR11011:SF24">
    <property type="entry name" value="FATTY ACYL-COA REDUCTASE"/>
    <property type="match status" value="1"/>
</dbReference>
<dbReference type="Gene3D" id="3.40.50.720">
    <property type="entry name" value="NAD(P)-binding Rossmann-like Domain"/>
    <property type="match status" value="1"/>
</dbReference>
<dbReference type="Pfam" id="PF07993">
    <property type="entry name" value="NAD_binding_4"/>
    <property type="match status" value="1"/>
</dbReference>
<feature type="domain" description="Thioester reductase (TE)" evidence="12">
    <location>
        <begin position="28"/>
        <end position="298"/>
    </location>
</feature>
<dbReference type="CDD" id="cd05236">
    <property type="entry name" value="FAR-N_SDR_e"/>
    <property type="match status" value="1"/>
</dbReference>
<dbReference type="RefSeq" id="XP_017879692.1">
    <property type="nucleotide sequence ID" value="XM_018024203.2"/>
</dbReference>
<dbReference type="GO" id="GO:0016020">
    <property type="term" value="C:membrane"/>
    <property type="evidence" value="ECO:0007669"/>
    <property type="project" value="UniProtKB-SubCell"/>
</dbReference>
<name>A0AAJ7IY09_9HYME</name>
<comment type="function">
    <text evidence="10">Catalyzes the reduction of fatty acyl-CoA to fatty alcohols.</text>
</comment>
<gene>
    <name evidence="14" type="primary">LOC108624729</name>
</gene>
<keyword evidence="8" id="KW-0472">Membrane</keyword>
<dbReference type="CDD" id="cd09071">
    <property type="entry name" value="FAR_C"/>
    <property type="match status" value="1"/>
</dbReference>
<dbReference type="SUPFAM" id="SSF51735">
    <property type="entry name" value="NAD(P)-binding Rossmann-fold domains"/>
    <property type="match status" value="1"/>
</dbReference>
<evidence type="ECO:0000256" key="1">
    <source>
        <dbReference type="ARBA" id="ARBA00004141"/>
    </source>
</evidence>
<keyword evidence="7 10" id="KW-0443">Lipid metabolism</keyword>
<comment type="similarity">
    <text evidence="2 10">Belongs to the fatty acyl-CoA reductase family.</text>
</comment>
<dbReference type="GO" id="GO:0005777">
    <property type="term" value="C:peroxisome"/>
    <property type="evidence" value="ECO:0007669"/>
    <property type="project" value="TreeGrafter"/>
</dbReference>
<evidence type="ECO:0000256" key="10">
    <source>
        <dbReference type="RuleBase" id="RU363097"/>
    </source>
</evidence>
<evidence type="ECO:0000256" key="4">
    <source>
        <dbReference type="ARBA" id="ARBA00022692"/>
    </source>
</evidence>
<keyword evidence="4" id="KW-0812">Transmembrane</keyword>
<comment type="catalytic activity">
    <reaction evidence="9 10">
        <text>a long-chain fatty acyl-CoA + 2 NADPH + 2 H(+) = a long-chain primary fatty alcohol + 2 NADP(+) + CoA</text>
        <dbReference type="Rhea" id="RHEA:52716"/>
        <dbReference type="ChEBI" id="CHEBI:15378"/>
        <dbReference type="ChEBI" id="CHEBI:57287"/>
        <dbReference type="ChEBI" id="CHEBI:57783"/>
        <dbReference type="ChEBI" id="CHEBI:58349"/>
        <dbReference type="ChEBI" id="CHEBI:77396"/>
        <dbReference type="ChEBI" id="CHEBI:83139"/>
        <dbReference type="EC" id="1.2.1.84"/>
    </reaction>
</comment>
<evidence type="ECO:0000259" key="12">
    <source>
        <dbReference type="Pfam" id="PF07993"/>
    </source>
</evidence>
<reference evidence="14" key="1">
    <citation type="submission" date="2025-08" db="UniProtKB">
        <authorList>
            <consortium name="RefSeq"/>
        </authorList>
    </citation>
    <scope>IDENTIFICATION</scope>
    <source>
        <tissue evidence="14">Whole body</tissue>
    </source>
</reference>
<evidence type="ECO:0000256" key="3">
    <source>
        <dbReference type="ARBA" id="ARBA00022516"/>
    </source>
</evidence>
<feature type="domain" description="Fatty acyl-CoA reductase C-terminal" evidence="11">
    <location>
        <begin position="372"/>
        <end position="465"/>
    </location>
</feature>
<dbReference type="AlphaFoldDB" id="A0AAJ7IY09"/>
<keyword evidence="5 10" id="KW-0521">NADP</keyword>
<evidence type="ECO:0000256" key="7">
    <source>
        <dbReference type="ARBA" id="ARBA00023098"/>
    </source>
</evidence>
<dbReference type="InterPro" id="IPR036291">
    <property type="entry name" value="NAD(P)-bd_dom_sf"/>
</dbReference>
<evidence type="ECO:0000256" key="8">
    <source>
        <dbReference type="ARBA" id="ARBA00023136"/>
    </source>
</evidence>
<sequence>MSVHGSRQRTPEESTSVAAFYAGRSIFITGGTGFMGKVLVEKILRSCPDVREIFLLLRPKRGLSIDTRLKKLIELPLFDKLRAENPSCFEKLIPILGDVTAEGLGLPPVERRVLIERVSIIFHVAANVRFNENLKKDILSNTRSTRDICILAGSMKNLVALMHVSTAFCQSDKPVIEEILYPPPCDWRNTIKMVETLDEKTLQIFASKYEGSLPNTYTFSKRLAEQVINDYSKDLPCVIFRPSIVISTVEEPMTGWVDNFNGPVGMMIGGGKGILRVISAKPDICADFLPVDVAIKVMLLATWKRGLETVTKNPTTSVYNGSSHSIKRINIRELNALGLRMSEKMPLDNVIWYPRTSFATNAVSHYIMTLLYHVLPALFLDEILKLSGRKPMLLSIQKKIYSSVVQLDHFVKNEWIFCNSKMINILLEQVPPAEKEIFSYNMAKLDIPDYFTNCIIGAKTYLLHEDMSPKGLQKTRQHYDRMKLVDTIARGLLFLMLLSAMGYLRVHSMIFNSIASISDGSFLDL</sequence>
<evidence type="ECO:0000256" key="5">
    <source>
        <dbReference type="ARBA" id="ARBA00022857"/>
    </source>
</evidence>
<keyword evidence="13" id="KW-1185">Reference proteome</keyword>
<evidence type="ECO:0000256" key="9">
    <source>
        <dbReference type="ARBA" id="ARBA00052530"/>
    </source>
</evidence>
<dbReference type="PANTHER" id="PTHR11011">
    <property type="entry name" value="MALE STERILITY PROTEIN 2-RELATED"/>
    <property type="match status" value="1"/>
</dbReference>
<organism evidence="13 14">
    <name type="scientific">Ceratina calcarata</name>
    <dbReference type="NCBI Taxonomy" id="156304"/>
    <lineage>
        <taxon>Eukaryota</taxon>
        <taxon>Metazoa</taxon>
        <taxon>Ecdysozoa</taxon>
        <taxon>Arthropoda</taxon>
        <taxon>Hexapoda</taxon>
        <taxon>Insecta</taxon>
        <taxon>Pterygota</taxon>
        <taxon>Neoptera</taxon>
        <taxon>Endopterygota</taxon>
        <taxon>Hymenoptera</taxon>
        <taxon>Apocrita</taxon>
        <taxon>Aculeata</taxon>
        <taxon>Apoidea</taxon>
        <taxon>Anthophila</taxon>
        <taxon>Apidae</taxon>
        <taxon>Ceratina</taxon>
        <taxon>Zadontomerus</taxon>
    </lineage>
</organism>
<evidence type="ECO:0000256" key="6">
    <source>
        <dbReference type="ARBA" id="ARBA00022989"/>
    </source>
</evidence>